<reference evidence="2" key="1">
    <citation type="journal article" date="2023" name="Mol. Phylogenet. Evol.">
        <title>Genome-scale phylogeny and comparative genomics of the fungal order Sordariales.</title>
        <authorList>
            <person name="Hensen N."/>
            <person name="Bonometti L."/>
            <person name="Westerberg I."/>
            <person name="Brannstrom I.O."/>
            <person name="Guillou S."/>
            <person name="Cros-Aarteil S."/>
            <person name="Calhoun S."/>
            <person name="Haridas S."/>
            <person name="Kuo A."/>
            <person name="Mondo S."/>
            <person name="Pangilinan J."/>
            <person name="Riley R."/>
            <person name="LaButti K."/>
            <person name="Andreopoulos B."/>
            <person name="Lipzen A."/>
            <person name="Chen C."/>
            <person name="Yan M."/>
            <person name="Daum C."/>
            <person name="Ng V."/>
            <person name="Clum A."/>
            <person name="Steindorff A."/>
            <person name="Ohm R.A."/>
            <person name="Martin F."/>
            <person name="Silar P."/>
            <person name="Natvig D.O."/>
            <person name="Lalanne C."/>
            <person name="Gautier V."/>
            <person name="Ament-Velasquez S.L."/>
            <person name="Kruys A."/>
            <person name="Hutchinson M.I."/>
            <person name="Powell A.J."/>
            <person name="Barry K."/>
            <person name="Miller A.N."/>
            <person name="Grigoriev I.V."/>
            <person name="Debuchy R."/>
            <person name="Gladieux P."/>
            <person name="Hiltunen Thoren M."/>
            <person name="Johannesson H."/>
        </authorList>
    </citation>
    <scope>NUCLEOTIDE SEQUENCE</scope>
    <source>
        <strain evidence="2">CBS 892.96</strain>
    </source>
</reference>
<name>A0AAN6W934_9PEZI</name>
<accession>A0AAN6W934</accession>
<keyword evidence="3" id="KW-1185">Reference proteome</keyword>
<feature type="chain" id="PRO_5042863886" evidence="1">
    <location>
        <begin position="27"/>
        <end position="148"/>
    </location>
</feature>
<proteinExistence type="predicted"/>
<dbReference type="Proteomes" id="UP001302321">
    <property type="component" value="Unassembled WGS sequence"/>
</dbReference>
<reference evidence="2" key="2">
    <citation type="submission" date="2023-05" db="EMBL/GenBank/DDBJ databases">
        <authorList>
            <consortium name="Lawrence Berkeley National Laboratory"/>
            <person name="Steindorff A."/>
            <person name="Hensen N."/>
            <person name="Bonometti L."/>
            <person name="Westerberg I."/>
            <person name="Brannstrom I.O."/>
            <person name="Guillou S."/>
            <person name="Cros-Aarteil S."/>
            <person name="Calhoun S."/>
            <person name="Haridas S."/>
            <person name="Kuo A."/>
            <person name="Mondo S."/>
            <person name="Pangilinan J."/>
            <person name="Riley R."/>
            <person name="Labutti K."/>
            <person name="Andreopoulos B."/>
            <person name="Lipzen A."/>
            <person name="Chen C."/>
            <person name="Yanf M."/>
            <person name="Daum C."/>
            <person name="Ng V."/>
            <person name="Clum A."/>
            <person name="Ohm R."/>
            <person name="Martin F."/>
            <person name="Silar P."/>
            <person name="Natvig D."/>
            <person name="Lalanne C."/>
            <person name="Gautier V."/>
            <person name="Ament-Velasquez S.L."/>
            <person name="Kruys A."/>
            <person name="Hutchinson M.I."/>
            <person name="Powell A.J."/>
            <person name="Barry K."/>
            <person name="Miller A.N."/>
            <person name="Grigoriev I.V."/>
            <person name="Debuchy R."/>
            <person name="Gladieux P."/>
            <person name="Thoren M.H."/>
            <person name="Johannesson H."/>
        </authorList>
    </citation>
    <scope>NUCLEOTIDE SEQUENCE</scope>
    <source>
        <strain evidence="2">CBS 892.96</strain>
    </source>
</reference>
<organism evidence="2 3">
    <name type="scientific">Triangularia setosa</name>
    <dbReference type="NCBI Taxonomy" id="2587417"/>
    <lineage>
        <taxon>Eukaryota</taxon>
        <taxon>Fungi</taxon>
        <taxon>Dikarya</taxon>
        <taxon>Ascomycota</taxon>
        <taxon>Pezizomycotina</taxon>
        <taxon>Sordariomycetes</taxon>
        <taxon>Sordariomycetidae</taxon>
        <taxon>Sordariales</taxon>
        <taxon>Podosporaceae</taxon>
        <taxon>Triangularia</taxon>
    </lineage>
</organism>
<protein>
    <submittedName>
        <fullName evidence="2">Uncharacterized protein</fullName>
    </submittedName>
</protein>
<evidence type="ECO:0000313" key="3">
    <source>
        <dbReference type="Proteomes" id="UP001302321"/>
    </source>
</evidence>
<dbReference type="EMBL" id="MU866188">
    <property type="protein sequence ID" value="KAK4176716.1"/>
    <property type="molecule type" value="Genomic_DNA"/>
</dbReference>
<comment type="caution">
    <text evidence="2">The sequence shown here is derived from an EMBL/GenBank/DDBJ whole genome shotgun (WGS) entry which is preliminary data.</text>
</comment>
<keyword evidence="1" id="KW-0732">Signal</keyword>
<evidence type="ECO:0000313" key="2">
    <source>
        <dbReference type="EMBL" id="KAK4176716.1"/>
    </source>
</evidence>
<evidence type="ECO:0000256" key="1">
    <source>
        <dbReference type="SAM" id="SignalP"/>
    </source>
</evidence>
<dbReference type="AlphaFoldDB" id="A0AAN6W934"/>
<sequence>MVVLASLAGVVIAGLVLVVSVQQANGTLIVATSSLIIGTELLDTTCRRPKIYACQNEQWGKPCRKFTALVGDCLDVPSDWNDNISSIKNQDKTVFYCSWYEHDNCEGQTCGNQEDAKLRDGNGFFNDRISLWSCSYQEVEEGPDGTIV</sequence>
<gene>
    <name evidence="2" type="ORF">QBC36DRAFT_186849</name>
</gene>
<feature type="signal peptide" evidence="1">
    <location>
        <begin position="1"/>
        <end position="26"/>
    </location>
</feature>
<dbReference type="Gene3D" id="2.60.20.10">
    <property type="entry name" value="Crystallins"/>
    <property type="match status" value="1"/>
</dbReference>